<dbReference type="EMBL" id="CAAE01014998">
    <property type="protein sequence ID" value="CAG08397.1"/>
    <property type="molecule type" value="Genomic_DNA"/>
</dbReference>
<feature type="compositionally biased region" description="Basic residues" evidence="1">
    <location>
        <begin position="38"/>
        <end position="47"/>
    </location>
</feature>
<comment type="caution">
    <text evidence="2">The sequence shown here is derived from an EMBL/GenBank/DDBJ whole genome shotgun (WGS) entry which is preliminary data.</text>
</comment>
<sequence>MHHSGNTGRTKTLSHETGKRPSDASLSWRSQTSWCRPPSRKRSTAPI</sequence>
<gene>
    <name evidence="2" type="ORF">GSTENG00029364001</name>
</gene>
<name>Q4RT85_TETNG</name>
<feature type="compositionally biased region" description="Polar residues" evidence="1">
    <location>
        <begin position="1"/>
        <end position="11"/>
    </location>
</feature>
<feature type="compositionally biased region" description="Basic and acidic residues" evidence="1">
    <location>
        <begin position="13"/>
        <end position="22"/>
    </location>
</feature>
<protein>
    <submittedName>
        <fullName evidence="2">(spotted green pufferfish) hypothetical protein</fullName>
    </submittedName>
</protein>
<evidence type="ECO:0000313" key="2">
    <source>
        <dbReference type="EMBL" id="CAG08397.1"/>
    </source>
</evidence>
<feature type="region of interest" description="Disordered" evidence="1">
    <location>
        <begin position="1"/>
        <end position="47"/>
    </location>
</feature>
<dbReference type="AlphaFoldDB" id="Q4RT85"/>
<reference evidence="2" key="2">
    <citation type="submission" date="2004-02" db="EMBL/GenBank/DDBJ databases">
        <authorList>
            <consortium name="Genoscope"/>
            <consortium name="Whitehead Institute Centre for Genome Research"/>
        </authorList>
    </citation>
    <scope>NUCLEOTIDE SEQUENCE</scope>
</reference>
<reference evidence="2" key="1">
    <citation type="journal article" date="2004" name="Nature">
        <title>Genome duplication in the teleost fish Tetraodon nigroviridis reveals the early vertebrate proto-karyotype.</title>
        <authorList>
            <person name="Jaillon O."/>
            <person name="Aury J.-M."/>
            <person name="Brunet F."/>
            <person name="Petit J.-L."/>
            <person name="Stange-Thomann N."/>
            <person name="Mauceli E."/>
            <person name="Bouneau L."/>
            <person name="Fischer C."/>
            <person name="Ozouf-Costaz C."/>
            <person name="Bernot A."/>
            <person name="Nicaud S."/>
            <person name="Jaffe D."/>
            <person name="Fisher S."/>
            <person name="Lutfalla G."/>
            <person name="Dossat C."/>
            <person name="Segurens B."/>
            <person name="Dasilva C."/>
            <person name="Salanoubat M."/>
            <person name="Levy M."/>
            <person name="Boudet N."/>
            <person name="Castellano S."/>
            <person name="Anthouard V."/>
            <person name="Jubin C."/>
            <person name="Castelli V."/>
            <person name="Katinka M."/>
            <person name="Vacherie B."/>
            <person name="Biemont C."/>
            <person name="Skalli Z."/>
            <person name="Cattolico L."/>
            <person name="Poulain J."/>
            <person name="De Berardinis V."/>
            <person name="Cruaud C."/>
            <person name="Duprat S."/>
            <person name="Brottier P."/>
            <person name="Coutanceau J.-P."/>
            <person name="Gouzy J."/>
            <person name="Parra G."/>
            <person name="Lardier G."/>
            <person name="Chapple C."/>
            <person name="McKernan K.J."/>
            <person name="McEwan P."/>
            <person name="Bosak S."/>
            <person name="Kellis M."/>
            <person name="Volff J.-N."/>
            <person name="Guigo R."/>
            <person name="Zody M.C."/>
            <person name="Mesirov J."/>
            <person name="Lindblad-Toh K."/>
            <person name="Birren B."/>
            <person name="Nusbaum C."/>
            <person name="Kahn D."/>
            <person name="Robinson-Rechavi M."/>
            <person name="Laudet V."/>
            <person name="Schachter V."/>
            <person name="Quetier F."/>
            <person name="Saurin W."/>
            <person name="Scarpelli C."/>
            <person name="Wincker P."/>
            <person name="Lander E.S."/>
            <person name="Weissenbach J."/>
            <person name="Roest Crollius H."/>
        </authorList>
    </citation>
    <scope>NUCLEOTIDE SEQUENCE [LARGE SCALE GENOMIC DNA]</scope>
</reference>
<proteinExistence type="predicted"/>
<evidence type="ECO:0000256" key="1">
    <source>
        <dbReference type="SAM" id="MobiDB-lite"/>
    </source>
</evidence>
<dbReference type="KEGG" id="tng:GSTEN00029364G001"/>
<organism evidence="2">
    <name type="scientific">Tetraodon nigroviridis</name>
    <name type="common">Spotted green pufferfish</name>
    <name type="synonym">Chelonodon nigroviridis</name>
    <dbReference type="NCBI Taxonomy" id="99883"/>
    <lineage>
        <taxon>Eukaryota</taxon>
        <taxon>Metazoa</taxon>
        <taxon>Chordata</taxon>
        <taxon>Craniata</taxon>
        <taxon>Vertebrata</taxon>
        <taxon>Euteleostomi</taxon>
        <taxon>Actinopterygii</taxon>
        <taxon>Neopterygii</taxon>
        <taxon>Teleostei</taxon>
        <taxon>Neoteleostei</taxon>
        <taxon>Acanthomorphata</taxon>
        <taxon>Eupercaria</taxon>
        <taxon>Tetraodontiformes</taxon>
        <taxon>Tetradontoidea</taxon>
        <taxon>Tetraodontidae</taxon>
        <taxon>Tetraodon</taxon>
    </lineage>
</organism>
<accession>Q4RT85</accession>
<feature type="compositionally biased region" description="Polar residues" evidence="1">
    <location>
        <begin position="24"/>
        <end position="34"/>
    </location>
</feature>